<gene>
    <name evidence="1" type="ORF">SAMN05444280_10274</name>
</gene>
<dbReference type="AlphaFoldDB" id="A0A1M6B3N6"/>
<dbReference type="RefSeq" id="WP_083578040.1">
    <property type="nucleotide sequence ID" value="NZ_FQZE01000002.1"/>
</dbReference>
<dbReference type="STRING" id="1168035.SAMN05444280_10274"/>
<evidence type="ECO:0008006" key="3">
    <source>
        <dbReference type="Google" id="ProtNLM"/>
    </source>
</evidence>
<dbReference type="Proteomes" id="UP000184050">
    <property type="component" value="Unassembled WGS sequence"/>
</dbReference>
<proteinExistence type="predicted"/>
<dbReference type="InterPro" id="IPR036782">
    <property type="entry name" value="NE0471-like_N"/>
</dbReference>
<dbReference type="SUPFAM" id="SSF143880">
    <property type="entry name" value="NE0471 N-terminal domain-like"/>
    <property type="match status" value="1"/>
</dbReference>
<evidence type="ECO:0000313" key="1">
    <source>
        <dbReference type="EMBL" id="SHI43277.1"/>
    </source>
</evidence>
<evidence type="ECO:0000313" key="2">
    <source>
        <dbReference type="Proteomes" id="UP000184050"/>
    </source>
</evidence>
<reference evidence="1 2" key="1">
    <citation type="submission" date="2016-11" db="EMBL/GenBank/DDBJ databases">
        <authorList>
            <person name="Jaros S."/>
            <person name="Januszkiewicz K."/>
            <person name="Wedrychowicz H."/>
        </authorList>
    </citation>
    <scope>NUCLEOTIDE SEQUENCE [LARGE SCALE GENOMIC DNA]</scope>
    <source>
        <strain evidence="1 2">DSM 27063</strain>
    </source>
</reference>
<dbReference type="Gene3D" id="3.30.2020.10">
    <property type="entry name" value="NE0471-like N-terminal domain"/>
    <property type="match status" value="1"/>
</dbReference>
<accession>A0A1M6B3N6</accession>
<protein>
    <recommendedName>
        <fullName evidence="3">DUF2442 domain-containing protein</fullName>
    </recommendedName>
</protein>
<keyword evidence="2" id="KW-1185">Reference proteome</keyword>
<dbReference type="InterPro" id="IPR018841">
    <property type="entry name" value="DUF2442"/>
</dbReference>
<organism evidence="1 2">
    <name type="scientific">Tangfeifania diversioriginum</name>
    <dbReference type="NCBI Taxonomy" id="1168035"/>
    <lineage>
        <taxon>Bacteria</taxon>
        <taxon>Pseudomonadati</taxon>
        <taxon>Bacteroidota</taxon>
        <taxon>Bacteroidia</taxon>
        <taxon>Marinilabiliales</taxon>
        <taxon>Prolixibacteraceae</taxon>
        <taxon>Tangfeifania</taxon>
    </lineage>
</organism>
<dbReference type="Pfam" id="PF10387">
    <property type="entry name" value="DUF2442"/>
    <property type="match status" value="1"/>
</dbReference>
<dbReference type="EMBL" id="FQZE01000002">
    <property type="protein sequence ID" value="SHI43277.1"/>
    <property type="molecule type" value="Genomic_DNA"/>
</dbReference>
<dbReference type="OrthoDB" id="1369138at2"/>
<name>A0A1M6B3N6_9BACT</name>
<sequence>MKIVEEPIVDYQIKIAVTGTVILDNYKLQITFNDETKTIVDFESFLKNSQHPAIKKYLDKTNFRNFEIVDGNINWNDYDMIFPVEDLKKGQIS</sequence>